<organism evidence="5 6">
    <name type="scientific">Salinimicrobium sediminis</name>
    <dbReference type="NCBI Taxonomy" id="1343891"/>
    <lineage>
        <taxon>Bacteria</taxon>
        <taxon>Pseudomonadati</taxon>
        <taxon>Bacteroidota</taxon>
        <taxon>Flavobacteriia</taxon>
        <taxon>Flavobacteriales</taxon>
        <taxon>Flavobacteriaceae</taxon>
        <taxon>Salinimicrobium</taxon>
    </lineage>
</organism>
<comment type="similarity">
    <text evidence="1">Belongs to the 'phage' integrase family.</text>
</comment>
<dbReference type="PROSITE" id="PS51898">
    <property type="entry name" value="TYR_RECOMBINASE"/>
    <property type="match status" value="1"/>
</dbReference>
<dbReference type="EMBL" id="OCMF01000003">
    <property type="protein sequence ID" value="SOC80944.1"/>
    <property type="molecule type" value="Genomic_DNA"/>
</dbReference>
<reference evidence="6" key="1">
    <citation type="submission" date="2017-09" db="EMBL/GenBank/DDBJ databases">
        <authorList>
            <person name="Varghese N."/>
            <person name="Submissions S."/>
        </authorList>
    </citation>
    <scope>NUCLEOTIDE SEQUENCE [LARGE SCALE GENOMIC DNA]</scope>
    <source>
        <strain evidence="6">CGMCC 1.12641</strain>
    </source>
</reference>
<dbReference type="InterPro" id="IPR002104">
    <property type="entry name" value="Integrase_catalytic"/>
</dbReference>
<dbReference type="InterPro" id="IPR050090">
    <property type="entry name" value="Tyrosine_recombinase_XerCD"/>
</dbReference>
<evidence type="ECO:0000256" key="1">
    <source>
        <dbReference type="ARBA" id="ARBA00008857"/>
    </source>
</evidence>
<name>A0A285X833_9FLAO</name>
<feature type="domain" description="Tyr recombinase" evidence="4">
    <location>
        <begin position="235"/>
        <end position="413"/>
    </location>
</feature>
<evidence type="ECO:0000313" key="5">
    <source>
        <dbReference type="EMBL" id="SOC80944.1"/>
    </source>
</evidence>
<dbReference type="Pfam" id="PF17293">
    <property type="entry name" value="Arm-DNA-bind_5"/>
    <property type="match status" value="1"/>
</dbReference>
<evidence type="ECO:0000256" key="2">
    <source>
        <dbReference type="ARBA" id="ARBA00023125"/>
    </source>
</evidence>
<dbReference type="CDD" id="cd01185">
    <property type="entry name" value="INTN1_C_like"/>
    <property type="match status" value="1"/>
</dbReference>
<dbReference type="GO" id="GO:0003677">
    <property type="term" value="F:DNA binding"/>
    <property type="evidence" value="ECO:0007669"/>
    <property type="project" value="UniProtKB-KW"/>
</dbReference>
<dbReference type="GO" id="GO:0015074">
    <property type="term" value="P:DNA integration"/>
    <property type="evidence" value="ECO:0007669"/>
    <property type="project" value="InterPro"/>
</dbReference>
<dbReference type="Pfam" id="PF13102">
    <property type="entry name" value="Phage_int_SAM_5"/>
    <property type="match status" value="1"/>
</dbReference>
<dbReference type="Gene3D" id="1.10.150.130">
    <property type="match status" value="1"/>
</dbReference>
<keyword evidence="2" id="KW-0238">DNA-binding</keyword>
<evidence type="ECO:0000313" key="6">
    <source>
        <dbReference type="Proteomes" id="UP000219193"/>
    </source>
</evidence>
<proteinExistence type="inferred from homology"/>
<dbReference type="Proteomes" id="UP000219193">
    <property type="component" value="Unassembled WGS sequence"/>
</dbReference>
<dbReference type="InterPro" id="IPR010998">
    <property type="entry name" value="Integrase_recombinase_N"/>
</dbReference>
<evidence type="ECO:0000256" key="3">
    <source>
        <dbReference type="ARBA" id="ARBA00023172"/>
    </source>
</evidence>
<dbReference type="Gene3D" id="1.10.443.10">
    <property type="entry name" value="Intergrase catalytic core"/>
    <property type="match status" value="1"/>
</dbReference>
<dbReference type="GO" id="GO:0006310">
    <property type="term" value="P:DNA recombination"/>
    <property type="evidence" value="ECO:0007669"/>
    <property type="project" value="UniProtKB-KW"/>
</dbReference>
<keyword evidence="6" id="KW-1185">Reference proteome</keyword>
<gene>
    <name evidence="5" type="ORF">SAMN06296241_2508</name>
</gene>
<dbReference type="InterPro" id="IPR011010">
    <property type="entry name" value="DNA_brk_join_enz"/>
</dbReference>
<dbReference type="InterPro" id="IPR013762">
    <property type="entry name" value="Integrase-like_cat_sf"/>
</dbReference>
<sequence length="433" mass="50971">MCFFSTLKPNLKTKKMHTQYQLTFFVRKSRSKKTTDGDVYMRITVNNKRSDISISRKIDFGKWSPKSEKALGKSPEATELNDYINVLRNKIRKIHQGLVEKDFEITLKSILEEFKGENKPRPKMTLKVFKEHNEQMDRLSDRSISKSTAKRYWTCFNHVEQFIHEEYKTHDYPMNEINHHFIAKFEYFLKTKRECNHNSALKYVNNFKKIIRIALANQWMDRDPFYNYKVQFEPVEREFLNEEEVQMLINKDLHMDRLKLVRDMFVFSCYTGLAYSDVKKLSSADITKGIDGGKWIRIKRTKTKSLSSIPLLPVAEEIIERYQDHPEVRKGDCILPVLSNQKSNAFLKEIAMMCGIRKPLTTHLARHTFATTITLTNGVPIESVSKMLGHKDLRTTQHYAKIVDRKISDDMKELRVKLAAKEKEIISKEQIKE</sequence>
<keyword evidence="3" id="KW-0233">DNA recombination</keyword>
<dbReference type="Pfam" id="PF00589">
    <property type="entry name" value="Phage_integrase"/>
    <property type="match status" value="1"/>
</dbReference>
<protein>
    <submittedName>
        <fullName evidence="5">Site-specific recombinase XerD</fullName>
    </submittedName>
</protein>
<dbReference type="PANTHER" id="PTHR30349:SF64">
    <property type="entry name" value="PROPHAGE INTEGRASE INTD-RELATED"/>
    <property type="match status" value="1"/>
</dbReference>
<dbReference type="AlphaFoldDB" id="A0A285X833"/>
<evidence type="ECO:0000259" key="4">
    <source>
        <dbReference type="PROSITE" id="PS51898"/>
    </source>
</evidence>
<dbReference type="InterPro" id="IPR035386">
    <property type="entry name" value="Arm-DNA-bind_5"/>
</dbReference>
<dbReference type="InterPro" id="IPR025269">
    <property type="entry name" value="SAM-like_dom"/>
</dbReference>
<dbReference type="PANTHER" id="PTHR30349">
    <property type="entry name" value="PHAGE INTEGRASE-RELATED"/>
    <property type="match status" value="1"/>
</dbReference>
<accession>A0A285X833</accession>
<dbReference type="SUPFAM" id="SSF56349">
    <property type="entry name" value="DNA breaking-rejoining enzymes"/>
    <property type="match status" value="1"/>
</dbReference>